<dbReference type="AlphaFoldDB" id="A0A940YL31"/>
<dbReference type="PROSITE" id="PS50043">
    <property type="entry name" value="HTH_LUXR_2"/>
    <property type="match status" value="1"/>
</dbReference>
<evidence type="ECO:0000313" key="7">
    <source>
        <dbReference type="Proteomes" id="UP000676246"/>
    </source>
</evidence>
<dbReference type="InterPro" id="IPR011006">
    <property type="entry name" value="CheY-like_superfamily"/>
</dbReference>
<dbReference type="GO" id="GO:0006355">
    <property type="term" value="P:regulation of DNA-templated transcription"/>
    <property type="evidence" value="ECO:0007669"/>
    <property type="project" value="InterPro"/>
</dbReference>
<dbReference type="Pfam" id="PF00196">
    <property type="entry name" value="GerE"/>
    <property type="match status" value="1"/>
</dbReference>
<evidence type="ECO:0000256" key="2">
    <source>
        <dbReference type="ARBA" id="ARBA00023125"/>
    </source>
</evidence>
<keyword evidence="2" id="KW-0238">DNA-binding</keyword>
<dbReference type="InterPro" id="IPR001789">
    <property type="entry name" value="Sig_transdc_resp-reg_receiver"/>
</dbReference>
<dbReference type="EMBL" id="JAGQDD010000011">
    <property type="protein sequence ID" value="MBQ0931784.1"/>
    <property type="molecule type" value="Genomic_DNA"/>
</dbReference>
<dbReference type="InterPro" id="IPR051015">
    <property type="entry name" value="EvgA-like"/>
</dbReference>
<evidence type="ECO:0000256" key="1">
    <source>
        <dbReference type="ARBA" id="ARBA00022553"/>
    </source>
</evidence>
<reference evidence="6 7" key="1">
    <citation type="submission" date="2021-04" db="EMBL/GenBank/DDBJ databases">
        <title>The genome sequence of Ideonella sp. 3Y2.</title>
        <authorList>
            <person name="Liu Y."/>
        </authorList>
    </citation>
    <scope>NUCLEOTIDE SEQUENCE [LARGE SCALE GENOMIC DNA]</scope>
    <source>
        <strain evidence="6 7">3Y2</strain>
    </source>
</reference>
<keyword evidence="7" id="KW-1185">Reference proteome</keyword>
<dbReference type="GO" id="GO:0000160">
    <property type="term" value="P:phosphorelay signal transduction system"/>
    <property type="evidence" value="ECO:0007669"/>
    <property type="project" value="InterPro"/>
</dbReference>
<feature type="domain" description="HTH luxR-type" evidence="4">
    <location>
        <begin position="129"/>
        <end position="194"/>
    </location>
</feature>
<protein>
    <submittedName>
        <fullName evidence="6">Response regulator transcription factor</fullName>
    </submittedName>
</protein>
<dbReference type="GO" id="GO:0003677">
    <property type="term" value="F:DNA binding"/>
    <property type="evidence" value="ECO:0007669"/>
    <property type="project" value="UniProtKB-KW"/>
</dbReference>
<dbReference type="PANTHER" id="PTHR45566:SF2">
    <property type="entry name" value="NARL SUBFAMILY"/>
    <property type="match status" value="1"/>
</dbReference>
<dbReference type="SMART" id="SM00421">
    <property type="entry name" value="HTH_LUXR"/>
    <property type="match status" value="1"/>
</dbReference>
<dbReference type="InterPro" id="IPR058245">
    <property type="entry name" value="NreC/VraR/RcsB-like_REC"/>
</dbReference>
<evidence type="ECO:0000256" key="3">
    <source>
        <dbReference type="PROSITE-ProRule" id="PRU00169"/>
    </source>
</evidence>
<dbReference type="PRINTS" id="PR00038">
    <property type="entry name" value="HTHLUXR"/>
</dbReference>
<accession>A0A940YL31</accession>
<feature type="modified residue" description="4-aspartylphosphate" evidence="3">
    <location>
        <position position="56"/>
    </location>
</feature>
<dbReference type="SUPFAM" id="SSF52172">
    <property type="entry name" value="CheY-like"/>
    <property type="match status" value="1"/>
</dbReference>
<dbReference type="RefSeq" id="WP_210854779.1">
    <property type="nucleotide sequence ID" value="NZ_JAGQDD010000011.1"/>
</dbReference>
<dbReference type="Gene3D" id="1.10.10.10">
    <property type="entry name" value="Winged helix-like DNA-binding domain superfamily/Winged helix DNA-binding domain"/>
    <property type="match status" value="1"/>
</dbReference>
<dbReference type="InterPro" id="IPR000792">
    <property type="entry name" value="Tscrpt_reg_LuxR_C"/>
</dbReference>
<dbReference type="InterPro" id="IPR036388">
    <property type="entry name" value="WH-like_DNA-bd_sf"/>
</dbReference>
<feature type="domain" description="Response regulatory" evidence="5">
    <location>
        <begin position="4"/>
        <end position="119"/>
    </location>
</feature>
<name>A0A940YL31_9BURK</name>
<dbReference type="SMART" id="SM00448">
    <property type="entry name" value="REC"/>
    <property type="match status" value="1"/>
</dbReference>
<dbReference type="PANTHER" id="PTHR45566">
    <property type="entry name" value="HTH-TYPE TRANSCRIPTIONAL REGULATOR YHJB-RELATED"/>
    <property type="match status" value="1"/>
</dbReference>
<sequence>MNLPVLIVEDHPLFRSALASTVQAAGLAADCVAVGSAAQARALWRPGVRYALALIDQRLPDGLGLRLAQEARAWADRCVLLTGAEEPGLAHQARQLGLDGFIPKSLPPEALVAALRRVLRGDRWYPEQPTVAAAPLTERQRQVLREVGRGRSNREIAAHLGISERTVKEHLSVVFIRLGTNRRAEAIAQATSLGLIDFEGEG</sequence>
<dbReference type="SUPFAM" id="SSF46894">
    <property type="entry name" value="C-terminal effector domain of the bipartite response regulators"/>
    <property type="match status" value="1"/>
</dbReference>
<keyword evidence="1 3" id="KW-0597">Phosphoprotein</keyword>
<dbReference type="Proteomes" id="UP000676246">
    <property type="component" value="Unassembled WGS sequence"/>
</dbReference>
<dbReference type="Gene3D" id="3.40.50.2300">
    <property type="match status" value="1"/>
</dbReference>
<dbReference type="PROSITE" id="PS50110">
    <property type="entry name" value="RESPONSE_REGULATORY"/>
    <property type="match status" value="1"/>
</dbReference>
<evidence type="ECO:0000259" key="5">
    <source>
        <dbReference type="PROSITE" id="PS50110"/>
    </source>
</evidence>
<evidence type="ECO:0000313" key="6">
    <source>
        <dbReference type="EMBL" id="MBQ0931784.1"/>
    </source>
</evidence>
<proteinExistence type="predicted"/>
<evidence type="ECO:0000259" key="4">
    <source>
        <dbReference type="PROSITE" id="PS50043"/>
    </source>
</evidence>
<dbReference type="CDD" id="cd17535">
    <property type="entry name" value="REC_NarL-like"/>
    <property type="match status" value="1"/>
</dbReference>
<organism evidence="6 7">
    <name type="scientific">Ideonella alba</name>
    <dbReference type="NCBI Taxonomy" id="2824118"/>
    <lineage>
        <taxon>Bacteria</taxon>
        <taxon>Pseudomonadati</taxon>
        <taxon>Pseudomonadota</taxon>
        <taxon>Betaproteobacteria</taxon>
        <taxon>Burkholderiales</taxon>
        <taxon>Sphaerotilaceae</taxon>
        <taxon>Ideonella</taxon>
    </lineage>
</organism>
<comment type="caution">
    <text evidence="6">The sequence shown here is derived from an EMBL/GenBank/DDBJ whole genome shotgun (WGS) entry which is preliminary data.</text>
</comment>
<dbReference type="CDD" id="cd06170">
    <property type="entry name" value="LuxR_C_like"/>
    <property type="match status" value="1"/>
</dbReference>
<dbReference type="InterPro" id="IPR016032">
    <property type="entry name" value="Sig_transdc_resp-reg_C-effctor"/>
</dbReference>
<gene>
    <name evidence="6" type="ORF">KAK03_14960</name>
</gene>
<dbReference type="Pfam" id="PF00072">
    <property type="entry name" value="Response_reg"/>
    <property type="match status" value="1"/>
</dbReference>